<organism evidence="2 3">
    <name type="scientific">Candidatus Criblamydia sequanensis CRIB-18</name>
    <dbReference type="NCBI Taxonomy" id="1437425"/>
    <lineage>
        <taxon>Bacteria</taxon>
        <taxon>Pseudomonadati</taxon>
        <taxon>Chlamydiota</taxon>
        <taxon>Chlamydiia</taxon>
        <taxon>Parachlamydiales</taxon>
        <taxon>Candidatus Criblamydiaceae</taxon>
        <taxon>Candidatus Criblamydia</taxon>
    </lineage>
</organism>
<proteinExistence type="predicted"/>
<accession>A0A090DVC7</accession>
<dbReference type="RefSeq" id="WP_041016465.1">
    <property type="nucleotide sequence ID" value="NZ_CCEJ010000001.1"/>
</dbReference>
<sequence>MTTSGTDPNLHRSGPSPYQENLHPDFIPGSLLQHLAVGMTKDSIAMSIQLGHPYGRNPTSSSSPSLEFPLYNLRVNNPPSEKKEPPIGDLMEELKKMLPQDLKDRFDAELKKDVRDQDTPFISLNQLLNGIAIILIGLSKSLEPIDPKSDLALVEKRFLSMPNNIAANLLEQANTVTQTGVNYLQTEGRNLPFFDVLLGHLIEINTLSNILGSFGKIDSFEKQTALNNVLEHLSLVKENINSKDFGENLLILNPLIENLYLSALSLSLGEGPNAHLIGFALANLETNAEGKPTQLANDSVRMIAENLSNGITSTLLSNLSPAARELFHHLTTSYLTAALIFSNGLLKVGEDKDRDEKSDIVREQIEKDLETKEQLAANIARVYLEQNLLERLFFNGSGNNAYGLEVNASYGKIIEGALELAALSLFNLSIGSHDPSVAERLLKELEPQFSNRLSLSENMLIALISVGGDANAAAIQNFSSFLTEARLAVNKGDYNGFSEAIYQALGLVGMDAEKVKSDLTSYKDLATILYQAFFEGVEDGGNIQTSIVQV</sequence>
<keyword evidence="3" id="KW-1185">Reference proteome</keyword>
<dbReference type="EMBL" id="CCEJ010000001">
    <property type="protein sequence ID" value="CDR32954.1"/>
    <property type="molecule type" value="Genomic_DNA"/>
</dbReference>
<feature type="region of interest" description="Disordered" evidence="1">
    <location>
        <begin position="1"/>
        <end position="25"/>
    </location>
</feature>
<reference evidence="2" key="2">
    <citation type="submission" date="2014-09" db="EMBL/GenBank/DDBJ databases">
        <title>Criblamydia sequanensis harbors a mega-plasmid encoding arsenite resistance.</title>
        <authorList>
            <person name="Bertelli C."/>
            <person name="Goesmann A."/>
            <person name="Greub G."/>
        </authorList>
    </citation>
    <scope>NUCLEOTIDE SEQUENCE [LARGE SCALE GENOMIC DNA]</scope>
    <source>
        <strain evidence="2">CRIB-18</strain>
    </source>
</reference>
<evidence type="ECO:0000256" key="1">
    <source>
        <dbReference type="SAM" id="MobiDB-lite"/>
    </source>
</evidence>
<name>A0A090DVC7_9BACT</name>
<gene>
    <name evidence="2" type="ORF">CSEC_0110</name>
</gene>
<comment type="caution">
    <text evidence="2">The sequence shown here is derived from an EMBL/GenBank/DDBJ whole genome shotgun (WGS) entry which is preliminary data.</text>
</comment>
<evidence type="ECO:0000313" key="2">
    <source>
        <dbReference type="EMBL" id="CDR32954.1"/>
    </source>
</evidence>
<dbReference type="STRING" id="1437425.CSEC_0110"/>
<reference evidence="2" key="1">
    <citation type="submission" date="2013-12" db="EMBL/GenBank/DDBJ databases">
        <authorList>
            <person name="Linke B."/>
        </authorList>
    </citation>
    <scope>NUCLEOTIDE SEQUENCE [LARGE SCALE GENOMIC DNA]</scope>
    <source>
        <strain evidence="2">CRIB-18</strain>
    </source>
</reference>
<evidence type="ECO:0000313" key="3">
    <source>
        <dbReference type="Proteomes" id="UP000031552"/>
    </source>
</evidence>
<protein>
    <submittedName>
        <fullName evidence="2">Uncharacterized protein</fullName>
    </submittedName>
</protein>
<dbReference type="AlphaFoldDB" id="A0A090DVC7"/>
<dbReference type="Proteomes" id="UP000031552">
    <property type="component" value="Unassembled WGS sequence"/>
</dbReference>